<keyword evidence="1" id="KW-0378">Hydrolase</keyword>
<dbReference type="Gene3D" id="3.40.50.1820">
    <property type="entry name" value="alpha/beta hydrolase"/>
    <property type="match status" value="1"/>
</dbReference>
<sequence length="316" mass="34309">MPFSLDPEVAAGLETLSERIGEVEPMPVGDVMARRAVYDELQRVIHGMPPVPDDVTITDYKTSTEEGAQLLLRWYAKDNATPGSAVLYLHGGGMCLSSVEIYDAPVMRYVSATGVPFLSVEYRYAPEFPAPTPVIDCYRGLQWLVEHAATLGIDPQRVAIMGDSSGGGVAASLAIYARDQGGPAIAKQILVYPMLDDRNTTPDPLLTPFAPWTYDDNITGWTALLGSAVGRPDVSPYGAAARLRDFSGLPPAYIEVGELDIFRDESIDYARKLFSAGVSTELHIYPKVAHAFEAFVPDAAISKQAIENRTRAVRSL</sequence>
<dbReference type="OrthoDB" id="3181909at2"/>
<evidence type="ECO:0000256" key="1">
    <source>
        <dbReference type="ARBA" id="ARBA00022801"/>
    </source>
</evidence>
<dbReference type="AlphaFoldDB" id="A0A4R6KJT5"/>
<organism evidence="3 4">
    <name type="scientific">Kribbella caucasensis</name>
    <dbReference type="NCBI Taxonomy" id="2512215"/>
    <lineage>
        <taxon>Bacteria</taxon>
        <taxon>Bacillati</taxon>
        <taxon>Actinomycetota</taxon>
        <taxon>Actinomycetes</taxon>
        <taxon>Propionibacteriales</taxon>
        <taxon>Kribbellaceae</taxon>
        <taxon>Kribbella</taxon>
    </lineage>
</organism>
<dbReference type="SUPFAM" id="SSF53474">
    <property type="entry name" value="alpha/beta-Hydrolases"/>
    <property type="match status" value="1"/>
</dbReference>
<dbReference type="PANTHER" id="PTHR48081">
    <property type="entry name" value="AB HYDROLASE SUPERFAMILY PROTEIN C4A8.06C"/>
    <property type="match status" value="1"/>
</dbReference>
<dbReference type="Pfam" id="PF07859">
    <property type="entry name" value="Abhydrolase_3"/>
    <property type="match status" value="1"/>
</dbReference>
<evidence type="ECO:0000313" key="3">
    <source>
        <dbReference type="EMBL" id="TDO51574.1"/>
    </source>
</evidence>
<dbReference type="Proteomes" id="UP000295388">
    <property type="component" value="Unassembled WGS sequence"/>
</dbReference>
<dbReference type="PANTHER" id="PTHR48081:SF8">
    <property type="entry name" value="ALPHA_BETA HYDROLASE FOLD-3 DOMAIN-CONTAINING PROTEIN-RELATED"/>
    <property type="match status" value="1"/>
</dbReference>
<reference evidence="3 4" key="1">
    <citation type="submission" date="2019-03" db="EMBL/GenBank/DDBJ databases">
        <title>Genomic Encyclopedia of Type Strains, Phase III (KMG-III): the genomes of soil and plant-associated and newly described type strains.</title>
        <authorList>
            <person name="Whitman W."/>
        </authorList>
    </citation>
    <scope>NUCLEOTIDE SEQUENCE [LARGE SCALE GENOMIC DNA]</scope>
    <source>
        <strain evidence="3 4">VKM Ac-2527</strain>
    </source>
</reference>
<protein>
    <submittedName>
        <fullName evidence="3">Acetyl esterase/lipase</fullName>
    </submittedName>
</protein>
<dbReference type="GO" id="GO:0016787">
    <property type="term" value="F:hydrolase activity"/>
    <property type="evidence" value="ECO:0007669"/>
    <property type="project" value="UniProtKB-KW"/>
</dbReference>
<dbReference type="InterPro" id="IPR050300">
    <property type="entry name" value="GDXG_lipolytic_enzyme"/>
</dbReference>
<dbReference type="EMBL" id="SNWQ01000003">
    <property type="protein sequence ID" value="TDO51574.1"/>
    <property type="molecule type" value="Genomic_DNA"/>
</dbReference>
<feature type="domain" description="Alpha/beta hydrolase fold-3" evidence="2">
    <location>
        <begin position="86"/>
        <end position="293"/>
    </location>
</feature>
<evidence type="ECO:0000259" key="2">
    <source>
        <dbReference type="Pfam" id="PF07859"/>
    </source>
</evidence>
<comment type="caution">
    <text evidence="3">The sequence shown here is derived from an EMBL/GenBank/DDBJ whole genome shotgun (WGS) entry which is preliminary data.</text>
</comment>
<gene>
    <name evidence="3" type="ORF">EV643_103313</name>
</gene>
<keyword evidence="4" id="KW-1185">Reference proteome</keyword>
<proteinExistence type="predicted"/>
<accession>A0A4R6KJT5</accession>
<dbReference type="InterPro" id="IPR029058">
    <property type="entry name" value="AB_hydrolase_fold"/>
</dbReference>
<name>A0A4R6KJT5_9ACTN</name>
<dbReference type="InterPro" id="IPR013094">
    <property type="entry name" value="AB_hydrolase_3"/>
</dbReference>
<evidence type="ECO:0000313" key="4">
    <source>
        <dbReference type="Proteomes" id="UP000295388"/>
    </source>
</evidence>
<dbReference type="RefSeq" id="WP_133799501.1">
    <property type="nucleotide sequence ID" value="NZ_SNWQ01000003.1"/>
</dbReference>